<dbReference type="Proteomes" id="UP001589575">
    <property type="component" value="Unassembled WGS sequence"/>
</dbReference>
<protein>
    <submittedName>
        <fullName evidence="2">Uncharacterized protein</fullName>
    </submittedName>
</protein>
<evidence type="ECO:0000256" key="1">
    <source>
        <dbReference type="SAM" id="MobiDB-lite"/>
    </source>
</evidence>
<evidence type="ECO:0000313" key="3">
    <source>
        <dbReference type="Proteomes" id="UP001589575"/>
    </source>
</evidence>
<dbReference type="EMBL" id="JBHMFI010000023">
    <property type="protein sequence ID" value="MFB9075497.1"/>
    <property type="molecule type" value="Genomic_DNA"/>
</dbReference>
<keyword evidence="3" id="KW-1185">Reference proteome</keyword>
<comment type="caution">
    <text evidence="2">The sequence shown here is derived from an EMBL/GenBank/DDBJ whole genome shotgun (WGS) entry which is preliminary data.</text>
</comment>
<name>A0ABV5G985_9MICC</name>
<evidence type="ECO:0000313" key="2">
    <source>
        <dbReference type="EMBL" id="MFB9075497.1"/>
    </source>
</evidence>
<accession>A0ABV5G985</accession>
<reference evidence="2 3" key="1">
    <citation type="submission" date="2024-09" db="EMBL/GenBank/DDBJ databases">
        <authorList>
            <person name="Sun Q."/>
            <person name="Mori K."/>
        </authorList>
    </citation>
    <scope>NUCLEOTIDE SEQUENCE [LARGE SCALE GENOMIC DNA]</scope>
    <source>
        <strain evidence="2 3">CCM 7609</strain>
    </source>
</reference>
<feature type="compositionally biased region" description="Basic and acidic residues" evidence="1">
    <location>
        <begin position="48"/>
        <end position="66"/>
    </location>
</feature>
<gene>
    <name evidence="2" type="ORF">ACFFX0_31780</name>
</gene>
<organism evidence="2 3">
    <name type="scientific">Citricoccus parietis</name>
    <dbReference type="NCBI Taxonomy" id="592307"/>
    <lineage>
        <taxon>Bacteria</taxon>
        <taxon>Bacillati</taxon>
        <taxon>Actinomycetota</taxon>
        <taxon>Actinomycetes</taxon>
        <taxon>Micrococcales</taxon>
        <taxon>Micrococcaceae</taxon>
        <taxon>Citricoccus</taxon>
    </lineage>
</organism>
<proteinExistence type="predicted"/>
<sequence>MSRGRGKGGQQDQHQHCQEGQDGAKWPHGLSSQQLLPPVENALSVPTDRARVGKHERSRVEGRAGG</sequence>
<feature type="region of interest" description="Disordered" evidence="1">
    <location>
        <begin position="1"/>
        <end position="66"/>
    </location>
</feature>